<accession>A0ABN9SXJ7</accession>
<evidence type="ECO:0000313" key="2">
    <source>
        <dbReference type="EMBL" id="CAK0837266.1"/>
    </source>
</evidence>
<organism evidence="2 3">
    <name type="scientific">Prorocentrum cordatum</name>
    <dbReference type="NCBI Taxonomy" id="2364126"/>
    <lineage>
        <taxon>Eukaryota</taxon>
        <taxon>Sar</taxon>
        <taxon>Alveolata</taxon>
        <taxon>Dinophyceae</taxon>
        <taxon>Prorocentrales</taxon>
        <taxon>Prorocentraceae</taxon>
        <taxon>Prorocentrum</taxon>
    </lineage>
</organism>
<name>A0ABN9SXJ7_9DINO</name>
<proteinExistence type="predicted"/>
<sequence>PISAAAPAPRCSAQAERRPLFSWVCPASLAARSDAWLARGGGSRGAARGAAAEGAGGLPGAAPGRAGVVVAQRLRAVWRRRGARVRGRGPAARHARGDLAAAGRRRAQRGRPRRVPGGLLRGPRRRGPGVLRAAPLREEEECPGALRDPGPGAAAYPERGAECRGGGGAGAPRHPESSVEIRLVVPRRSRFRHLKLALARHLDNDEILRRGFFVQKVGTYTNHRDDSLVGDIKEVLVAGISIGDAGGERPATVLEDGEVTSDDEAAEANPRGPSWVAKLEEKLAQVEERQVKATGSKLTYKDAISINQELLEGFRDETFQQQLRALGEASCGRAEFLRKRQELFLFVQRKVLPRYGFEGSQTGVLKMIGEMRPYVDIPQFAKLRQEIYGLLGLDMPERSAKDFSKDCAELAVADAQLAAGVTKSYIASRIS</sequence>
<dbReference type="Proteomes" id="UP001189429">
    <property type="component" value="Unassembled WGS sequence"/>
</dbReference>
<feature type="compositionally biased region" description="Basic residues" evidence="1">
    <location>
        <begin position="103"/>
        <end position="114"/>
    </location>
</feature>
<dbReference type="EMBL" id="CAUYUJ010014125">
    <property type="protein sequence ID" value="CAK0837266.1"/>
    <property type="molecule type" value="Genomic_DNA"/>
</dbReference>
<evidence type="ECO:0008006" key="4">
    <source>
        <dbReference type="Google" id="ProtNLM"/>
    </source>
</evidence>
<evidence type="ECO:0000313" key="3">
    <source>
        <dbReference type="Proteomes" id="UP001189429"/>
    </source>
</evidence>
<reference evidence="2" key="1">
    <citation type="submission" date="2023-10" db="EMBL/GenBank/DDBJ databases">
        <authorList>
            <person name="Chen Y."/>
            <person name="Shah S."/>
            <person name="Dougan E. K."/>
            <person name="Thang M."/>
            <person name="Chan C."/>
        </authorList>
    </citation>
    <scope>NUCLEOTIDE SEQUENCE [LARGE SCALE GENOMIC DNA]</scope>
</reference>
<feature type="compositionally biased region" description="Basic residues" evidence="1">
    <location>
        <begin position="81"/>
        <end position="94"/>
    </location>
</feature>
<comment type="caution">
    <text evidence="2">The sequence shown here is derived from an EMBL/GenBank/DDBJ whole genome shotgun (WGS) entry which is preliminary data.</text>
</comment>
<protein>
    <recommendedName>
        <fullName evidence="4">Protein C10</fullName>
    </recommendedName>
</protein>
<evidence type="ECO:0000256" key="1">
    <source>
        <dbReference type="SAM" id="MobiDB-lite"/>
    </source>
</evidence>
<keyword evidence="3" id="KW-1185">Reference proteome</keyword>
<feature type="non-terminal residue" evidence="2">
    <location>
        <position position="1"/>
    </location>
</feature>
<gene>
    <name evidence="2" type="ORF">PCOR1329_LOCUS33511</name>
</gene>
<feature type="region of interest" description="Disordered" evidence="1">
    <location>
        <begin position="81"/>
        <end position="129"/>
    </location>
</feature>